<organism evidence="5">
    <name type="scientific">Hanusia phi</name>
    <dbReference type="NCBI Taxonomy" id="3032"/>
    <lineage>
        <taxon>Eukaryota</taxon>
        <taxon>Cryptophyceae</taxon>
        <taxon>Pyrenomonadales</taxon>
        <taxon>Geminigeraceae</taxon>
        <taxon>Hanusia</taxon>
    </lineage>
</organism>
<dbReference type="AlphaFoldDB" id="A0A7S0HYR7"/>
<evidence type="ECO:0000256" key="3">
    <source>
        <dbReference type="ARBA" id="ARBA00023054"/>
    </source>
</evidence>
<dbReference type="GO" id="GO:0007030">
    <property type="term" value="P:Golgi organization"/>
    <property type="evidence" value="ECO:0007669"/>
    <property type="project" value="TreeGrafter"/>
</dbReference>
<dbReference type="PANTHER" id="PTHR18921">
    <property type="entry name" value="MYOSIN HEAVY CHAIN - RELATED"/>
    <property type="match status" value="1"/>
</dbReference>
<dbReference type="GO" id="GO:0006888">
    <property type="term" value="P:endoplasmic reticulum to Golgi vesicle-mediated transport"/>
    <property type="evidence" value="ECO:0007669"/>
    <property type="project" value="TreeGrafter"/>
</dbReference>
<dbReference type="Pfam" id="PF10375">
    <property type="entry name" value="GRAB"/>
    <property type="match status" value="1"/>
</dbReference>
<gene>
    <name evidence="5" type="ORF">HPHI1048_LOCUS22357</name>
</gene>
<dbReference type="GO" id="GO:0005794">
    <property type="term" value="C:Golgi apparatus"/>
    <property type="evidence" value="ECO:0007669"/>
    <property type="project" value="UniProtKB-SubCell"/>
</dbReference>
<name>A0A7S0HYR7_9CRYP</name>
<dbReference type="InterPro" id="IPR019459">
    <property type="entry name" value="GRAB"/>
</dbReference>
<dbReference type="GO" id="GO:0031267">
    <property type="term" value="F:small GTPase binding"/>
    <property type="evidence" value="ECO:0007669"/>
    <property type="project" value="TreeGrafter"/>
</dbReference>
<feature type="domain" description="GRIP-related Arf-binding" evidence="4">
    <location>
        <begin position="23"/>
        <end position="63"/>
    </location>
</feature>
<evidence type="ECO:0000256" key="1">
    <source>
        <dbReference type="ARBA" id="ARBA00004555"/>
    </source>
</evidence>
<comment type="subcellular location">
    <subcellularLocation>
        <location evidence="1">Golgi apparatus</location>
    </subcellularLocation>
</comment>
<dbReference type="PANTHER" id="PTHR18921:SF2">
    <property type="entry name" value="THYROID RECEPTOR-INTERACTING PROTEIN 11"/>
    <property type="match status" value="1"/>
</dbReference>
<evidence type="ECO:0000259" key="4">
    <source>
        <dbReference type="Pfam" id="PF10375"/>
    </source>
</evidence>
<protein>
    <recommendedName>
        <fullName evidence="4">GRIP-related Arf-binding domain-containing protein</fullName>
    </recommendedName>
</protein>
<reference evidence="5" key="1">
    <citation type="submission" date="2021-01" db="EMBL/GenBank/DDBJ databases">
        <authorList>
            <person name="Corre E."/>
            <person name="Pelletier E."/>
            <person name="Niang G."/>
            <person name="Scheremetjew M."/>
            <person name="Finn R."/>
            <person name="Kale V."/>
            <person name="Holt S."/>
            <person name="Cochrane G."/>
            <person name="Meng A."/>
            <person name="Brown T."/>
            <person name="Cohen L."/>
        </authorList>
    </citation>
    <scope>NUCLEOTIDE SEQUENCE</scope>
    <source>
        <strain evidence="5">CCMP325</strain>
    </source>
</reference>
<proteinExistence type="predicted"/>
<dbReference type="EMBL" id="HBEO01033068">
    <property type="protein sequence ID" value="CAD8505998.1"/>
    <property type="molecule type" value="Transcribed_RNA"/>
</dbReference>
<keyword evidence="3" id="KW-0175">Coiled coil</keyword>
<sequence>MLARVDELSVLLRKARMFAASEDFYIDRRLVSNVLISYFDGNKAGSDEVLKLLCSILGMDKDRMHKMEHGAKRLKQPSKWGLYGLLSAPVTTWETITEAEIGQEWVQFLIDEAEESSKSLR</sequence>
<accession>A0A7S0HYR7</accession>
<evidence type="ECO:0000313" key="5">
    <source>
        <dbReference type="EMBL" id="CAD8505998.1"/>
    </source>
</evidence>
<evidence type="ECO:0000256" key="2">
    <source>
        <dbReference type="ARBA" id="ARBA00023034"/>
    </source>
</evidence>
<keyword evidence="2" id="KW-0333">Golgi apparatus</keyword>